<dbReference type="Proteomes" id="UP000681722">
    <property type="component" value="Unassembled WGS sequence"/>
</dbReference>
<dbReference type="AlphaFoldDB" id="A0A815SG61"/>
<dbReference type="Proteomes" id="UP000663829">
    <property type="component" value="Unassembled WGS sequence"/>
</dbReference>
<reference evidence="1" key="1">
    <citation type="submission" date="2021-02" db="EMBL/GenBank/DDBJ databases">
        <authorList>
            <person name="Nowell W R."/>
        </authorList>
    </citation>
    <scope>NUCLEOTIDE SEQUENCE</scope>
</reference>
<protein>
    <submittedName>
        <fullName evidence="1">Uncharacterized protein</fullName>
    </submittedName>
</protein>
<organism evidence="1 3">
    <name type="scientific">Didymodactylos carnosus</name>
    <dbReference type="NCBI Taxonomy" id="1234261"/>
    <lineage>
        <taxon>Eukaryota</taxon>
        <taxon>Metazoa</taxon>
        <taxon>Spiralia</taxon>
        <taxon>Gnathifera</taxon>
        <taxon>Rotifera</taxon>
        <taxon>Eurotatoria</taxon>
        <taxon>Bdelloidea</taxon>
        <taxon>Philodinida</taxon>
        <taxon>Philodinidae</taxon>
        <taxon>Didymodactylos</taxon>
    </lineage>
</organism>
<keyword evidence="3" id="KW-1185">Reference proteome</keyword>
<sequence>MYWVRIQKFLDPMGSNGADCSYFEDLPRSTTEDQLREAICRTIGLENISPLSLHIELNKQANNACVIACDAARKWATQSFLYLENKSVSKKENLTCRLLLRPIPESYKIDTTVNHTMFNNKAKMIKHRHDNLILEISDKNIFDYCLRVGALRINDRTSLIMTIYTPFSDPEEREIDSDTWYESEMFRYQPDIMQFV</sequence>
<evidence type="ECO:0000313" key="1">
    <source>
        <dbReference type="EMBL" id="CAF1488467.1"/>
    </source>
</evidence>
<evidence type="ECO:0000313" key="3">
    <source>
        <dbReference type="Proteomes" id="UP000663829"/>
    </source>
</evidence>
<dbReference type="EMBL" id="CAJNOQ010021580">
    <property type="protein sequence ID" value="CAF1488467.1"/>
    <property type="molecule type" value="Genomic_DNA"/>
</dbReference>
<comment type="caution">
    <text evidence="1">The sequence shown here is derived from an EMBL/GenBank/DDBJ whole genome shotgun (WGS) entry which is preliminary data.</text>
</comment>
<dbReference type="EMBL" id="CAJOBC010087068">
    <property type="protein sequence ID" value="CAF4352002.1"/>
    <property type="molecule type" value="Genomic_DNA"/>
</dbReference>
<dbReference type="OrthoDB" id="10174214at2759"/>
<evidence type="ECO:0000313" key="2">
    <source>
        <dbReference type="EMBL" id="CAF4352002.1"/>
    </source>
</evidence>
<name>A0A815SG61_9BILA</name>
<proteinExistence type="predicted"/>
<accession>A0A815SG61</accession>
<gene>
    <name evidence="1" type="ORF">GPM918_LOCUS36141</name>
    <name evidence="2" type="ORF">SRO942_LOCUS36869</name>
</gene>